<dbReference type="EMBL" id="MFFF01000021">
    <property type="protein sequence ID" value="OGE99329.1"/>
    <property type="molecule type" value="Genomic_DNA"/>
</dbReference>
<dbReference type="AlphaFoldDB" id="A0A1F5QAX4"/>
<dbReference type="GO" id="GO:0030170">
    <property type="term" value="F:pyridoxal phosphate binding"/>
    <property type="evidence" value="ECO:0007669"/>
    <property type="project" value="TreeGrafter"/>
</dbReference>
<sequence>MVNKENLGVGCVEISPAAVKYVNQALKNRRLSYGPFIKRFEREFASAHDSQFAVMVNSGTSALRIAVAALKELGNWQDRDEVIVPALTFVATANVVLMQNLKPVFVDVDPHTYNIDPALIEKKITRRTKAIIPVHLFGQSADMQPIMKLAEKHKLKVIEDSCESMYVTYRGKKVGSMSDISCFSTYAAHLIVTGAGGLALTSNKKYAEVLRSLANHGRDGIYISIDDDKGKKGKAREEIIAKRFRFIRPGYSFRATELEGALGCAQLPELPRVIKKRRQNAQYLKSKLKGLEKYLQLPFENPESEHAFMMFPLVIRKNAGIKKKELVNFLENRGIETRDMLPLINQPYLQKRYKLKAKNYPVADWINNSGFYVGCHQLMGRAELDYIVKNLYNFFK</sequence>
<dbReference type="InterPro" id="IPR015424">
    <property type="entry name" value="PyrdxlP-dep_Trfase"/>
</dbReference>
<evidence type="ECO:0000313" key="3">
    <source>
        <dbReference type="Proteomes" id="UP000177235"/>
    </source>
</evidence>
<dbReference type="Gene3D" id="3.90.1150.10">
    <property type="entry name" value="Aspartate Aminotransferase, domain 1"/>
    <property type="match status" value="1"/>
</dbReference>
<evidence type="ECO:0000313" key="2">
    <source>
        <dbReference type="EMBL" id="OGE99329.1"/>
    </source>
</evidence>
<dbReference type="GO" id="GO:0008483">
    <property type="term" value="F:transaminase activity"/>
    <property type="evidence" value="ECO:0007669"/>
    <property type="project" value="TreeGrafter"/>
</dbReference>
<dbReference type="PANTHER" id="PTHR30244:SF34">
    <property type="entry name" value="DTDP-4-AMINO-4,6-DIDEOXYGALACTOSE TRANSAMINASE"/>
    <property type="match status" value="1"/>
</dbReference>
<dbReference type="SUPFAM" id="SSF53383">
    <property type="entry name" value="PLP-dependent transferases"/>
    <property type="match status" value="1"/>
</dbReference>
<protein>
    <recommendedName>
        <fullName evidence="4">Aminotransferase DegT</fullName>
    </recommendedName>
</protein>
<keyword evidence="1" id="KW-0663">Pyridoxal phosphate</keyword>
<accession>A0A1F5QAX4</accession>
<dbReference type="PANTHER" id="PTHR30244">
    <property type="entry name" value="TRANSAMINASE"/>
    <property type="match status" value="1"/>
</dbReference>
<dbReference type="CDD" id="cd00616">
    <property type="entry name" value="AHBA_syn"/>
    <property type="match status" value="1"/>
</dbReference>
<reference evidence="2 3" key="1">
    <citation type="journal article" date="2016" name="Nat. Commun.">
        <title>Thousands of microbial genomes shed light on interconnected biogeochemical processes in an aquifer system.</title>
        <authorList>
            <person name="Anantharaman K."/>
            <person name="Brown C.T."/>
            <person name="Hug L.A."/>
            <person name="Sharon I."/>
            <person name="Castelle C.J."/>
            <person name="Probst A.J."/>
            <person name="Thomas B.C."/>
            <person name="Singh A."/>
            <person name="Wilkins M.J."/>
            <person name="Karaoz U."/>
            <person name="Brodie E.L."/>
            <person name="Williams K.H."/>
            <person name="Hubbard S.S."/>
            <person name="Banfield J.F."/>
        </authorList>
    </citation>
    <scope>NUCLEOTIDE SEQUENCE [LARGE SCALE GENOMIC DNA]</scope>
</reference>
<dbReference type="InterPro" id="IPR000653">
    <property type="entry name" value="DegT/StrS_aminotransferase"/>
</dbReference>
<evidence type="ECO:0000256" key="1">
    <source>
        <dbReference type="RuleBase" id="RU004508"/>
    </source>
</evidence>
<dbReference type="Pfam" id="PF01041">
    <property type="entry name" value="DegT_DnrJ_EryC1"/>
    <property type="match status" value="1"/>
</dbReference>
<comment type="similarity">
    <text evidence="1">Belongs to the DegT/DnrJ/EryC1 family.</text>
</comment>
<name>A0A1F5QAX4_9BACT</name>
<dbReference type="InterPro" id="IPR015422">
    <property type="entry name" value="PyrdxlP-dep_Trfase_small"/>
</dbReference>
<dbReference type="InterPro" id="IPR015421">
    <property type="entry name" value="PyrdxlP-dep_Trfase_major"/>
</dbReference>
<gene>
    <name evidence="2" type="ORF">A3J05_00215</name>
</gene>
<comment type="caution">
    <text evidence="2">The sequence shown here is derived from an EMBL/GenBank/DDBJ whole genome shotgun (WGS) entry which is preliminary data.</text>
</comment>
<dbReference type="GO" id="GO:0000271">
    <property type="term" value="P:polysaccharide biosynthetic process"/>
    <property type="evidence" value="ECO:0007669"/>
    <property type="project" value="TreeGrafter"/>
</dbReference>
<dbReference type="Proteomes" id="UP000177235">
    <property type="component" value="Unassembled WGS sequence"/>
</dbReference>
<dbReference type="PIRSF" id="PIRSF000390">
    <property type="entry name" value="PLP_StrS"/>
    <property type="match status" value="1"/>
</dbReference>
<organism evidence="2 3">
    <name type="scientific">Candidatus Doudnabacteria bacterium RIFCSPLOWO2_02_FULL_48_13</name>
    <dbReference type="NCBI Taxonomy" id="1817845"/>
    <lineage>
        <taxon>Bacteria</taxon>
        <taxon>Candidatus Doudnaibacteriota</taxon>
    </lineage>
</organism>
<dbReference type="Gene3D" id="3.40.640.10">
    <property type="entry name" value="Type I PLP-dependent aspartate aminotransferase-like (Major domain)"/>
    <property type="match status" value="1"/>
</dbReference>
<evidence type="ECO:0008006" key="4">
    <source>
        <dbReference type="Google" id="ProtNLM"/>
    </source>
</evidence>
<proteinExistence type="inferred from homology"/>